<evidence type="ECO:0008006" key="3">
    <source>
        <dbReference type="Google" id="ProtNLM"/>
    </source>
</evidence>
<keyword evidence="2" id="KW-1185">Reference proteome</keyword>
<gene>
    <name evidence="1" type="ORF">I308_103802</name>
</gene>
<comment type="caution">
    <text evidence="1">The sequence shown here is derived from an EMBL/GenBank/DDBJ whole genome shotgun (WGS) entry which is preliminary data.</text>
</comment>
<evidence type="ECO:0000313" key="2">
    <source>
        <dbReference type="Proteomes" id="UP000054399"/>
    </source>
</evidence>
<dbReference type="GeneID" id="91990658"/>
<dbReference type="RefSeq" id="XP_066613685.1">
    <property type="nucleotide sequence ID" value="XM_066758283.1"/>
</dbReference>
<evidence type="ECO:0000313" key="1">
    <source>
        <dbReference type="EMBL" id="KAL0247724.1"/>
    </source>
</evidence>
<sequence length="786" mass="86717">MPPPPAADWVVLFRPDSLAIYPRAALRPAPPPAPLATFALPPPLALTHLYPPRTHLTHSRAPPAGPRPPLPFAPAHGPTFAVLTSSRLLLFHPQQLPATPVDTWRMNVIQCPLHTRWHATSAGPAPPDADSPIDRGWMDIVPGAQGVWVGWQRGDTAGVLRAEIGVDKAGNHFVQTVPMALPVVTPPPFQGVDRRMKIHCTLQSMSFICQPFQGKDETIAEKVAAVLVYEDHVFTPPESIRRSRLETVTFERRLIQLAPGFSEISGGKTDLSSMWEWYTAPHSTNTVVSPAGTTIQTLQPLHAIPPYSFALAIISSDGRTRSRVHLDLSAKQWNPKGHYPIKGIRGDFTTLVPSQGAERGQLGLCAVVDQYRSQHLSVVNKLDEQPILGELPESASDTEKYAAWAATSIILAERQETNWSDVIHALQAILPPSSRDHQTAELTRLIVQRIYDLAANEIDMDQLFLVSRVQIALFSVFKNGDGDGDDARLALATDILRLNEASELVDRCATFDDDGSIAFDLDSIWPLIAVFDWAISVIARAMRHAILVGASAEWQGSHDSLTIDAHSPLLILLHPALRSLCLRILSQLHQLSTFLSTLDRPILQPENNVVPPAASNTRDPMATVVAREWIRDIPQRQGVDVEQWGRALESVTMSPEPDQTDIDQSLIQLSITPLRPHLAALVKILHTSSTLFTSEYFQNQNHNQNQRVMYDAIDWTILHDRGGSGDETKQVVVVCDRCGWQTEALTKSAPTSGANTTSPWAEWKSQAEENCICGGTWVRKQVEIED</sequence>
<reference evidence="1" key="1">
    <citation type="submission" date="2015-01" db="EMBL/GenBank/DDBJ databases">
        <authorList>
            <consortium name="The Broad Institute Genomics Platform"/>
            <person name="Cuomo C."/>
            <person name="Litvintseva A."/>
            <person name="Chen Y."/>
            <person name="Heitman J."/>
            <person name="Sun S."/>
            <person name="Springer D."/>
            <person name="Dromer F."/>
            <person name="Young S."/>
            <person name="Zeng Q."/>
            <person name="Gargeya S."/>
            <person name="Abouelleil A."/>
            <person name="Alvarado L."/>
            <person name="Chapman S.B."/>
            <person name="Gainer-Dewar J."/>
            <person name="Goldberg J."/>
            <person name="Griggs A."/>
            <person name="Gujja S."/>
            <person name="Hansen M."/>
            <person name="Howarth C."/>
            <person name="Imamovic A."/>
            <person name="Larimer J."/>
            <person name="Murphy C."/>
            <person name="Naylor J."/>
            <person name="Pearson M."/>
            <person name="Priest M."/>
            <person name="Roberts A."/>
            <person name="Saif S."/>
            <person name="Shea T."/>
            <person name="Sykes S."/>
            <person name="Wortman J."/>
            <person name="Nusbaum C."/>
            <person name="Birren B."/>
        </authorList>
    </citation>
    <scope>NUCLEOTIDE SEQUENCE</scope>
    <source>
        <strain evidence="1">IND107</strain>
    </source>
</reference>
<organism evidence="1 2">
    <name type="scientific">Cryptococcus tetragattii IND107</name>
    <dbReference type="NCBI Taxonomy" id="1296105"/>
    <lineage>
        <taxon>Eukaryota</taxon>
        <taxon>Fungi</taxon>
        <taxon>Dikarya</taxon>
        <taxon>Basidiomycota</taxon>
        <taxon>Agaricomycotina</taxon>
        <taxon>Tremellomycetes</taxon>
        <taxon>Tremellales</taxon>
        <taxon>Cryptococcaceae</taxon>
        <taxon>Cryptococcus</taxon>
        <taxon>Cryptococcus gattii species complex</taxon>
    </lineage>
</organism>
<accession>A0ABR3BRA7</accession>
<dbReference type="EMBL" id="ATAM02000006">
    <property type="protein sequence ID" value="KAL0247724.1"/>
    <property type="molecule type" value="Genomic_DNA"/>
</dbReference>
<protein>
    <recommendedName>
        <fullName evidence="3">Mediator of RNA polymerase II transcription subunit 16</fullName>
    </recommendedName>
</protein>
<reference evidence="1" key="2">
    <citation type="submission" date="2024-01" db="EMBL/GenBank/DDBJ databases">
        <title>Comparative genomics of Cryptococcus and Kwoniella reveals pathogenesis evolution and contrasting modes of karyotype evolution via chromosome fusion or intercentromeric recombination.</title>
        <authorList>
            <person name="Coelho M.A."/>
            <person name="David-Palma M."/>
            <person name="Shea T."/>
            <person name="Bowers K."/>
            <person name="Mcginley-Smith S."/>
            <person name="Mohammad A.W."/>
            <person name="Gnirke A."/>
            <person name="Yurkov A.M."/>
            <person name="Nowrousian M."/>
            <person name="Sun S."/>
            <person name="Cuomo C.A."/>
            <person name="Heitman J."/>
        </authorList>
    </citation>
    <scope>NUCLEOTIDE SEQUENCE</scope>
    <source>
        <strain evidence="1">IND107</strain>
    </source>
</reference>
<proteinExistence type="predicted"/>
<name>A0ABR3BRA7_9TREE</name>
<dbReference type="Proteomes" id="UP000054399">
    <property type="component" value="Unassembled WGS sequence"/>
</dbReference>